<name>A0ABR1DMJ7_NECAM</name>
<keyword evidence="1" id="KW-0732">Signal</keyword>
<evidence type="ECO:0000313" key="3">
    <source>
        <dbReference type="Proteomes" id="UP001303046"/>
    </source>
</evidence>
<feature type="signal peptide" evidence="1">
    <location>
        <begin position="1"/>
        <end position="24"/>
    </location>
</feature>
<organism evidence="2 3">
    <name type="scientific">Necator americanus</name>
    <name type="common">Human hookworm</name>
    <dbReference type="NCBI Taxonomy" id="51031"/>
    <lineage>
        <taxon>Eukaryota</taxon>
        <taxon>Metazoa</taxon>
        <taxon>Ecdysozoa</taxon>
        <taxon>Nematoda</taxon>
        <taxon>Chromadorea</taxon>
        <taxon>Rhabditida</taxon>
        <taxon>Rhabditina</taxon>
        <taxon>Rhabditomorpha</taxon>
        <taxon>Strongyloidea</taxon>
        <taxon>Ancylostomatidae</taxon>
        <taxon>Bunostominae</taxon>
        <taxon>Necator</taxon>
    </lineage>
</organism>
<evidence type="ECO:0000256" key="1">
    <source>
        <dbReference type="SAM" id="SignalP"/>
    </source>
</evidence>
<evidence type="ECO:0000313" key="2">
    <source>
        <dbReference type="EMBL" id="KAK6751671.1"/>
    </source>
</evidence>
<sequence length="84" mass="9327">MKRFTLVFLVAFAFITITVPSTFASVRVKRQYYGMYGMYGYPYGMGYYSPYTFPSPYGYSGLGGYGGYGLGYGMGYGMGYGLYG</sequence>
<reference evidence="2 3" key="1">
    <citation type="submission" date="2023-08" db="EMBL/GenBank/DDBJ databases">
        <title>A Necator americanus chromosomal reference genome.</title>
        <authorList>
            <person name="Ilik V."/>
            <person name="Petrzelkova K.J."/>
            <person name="Pardy F."/>
            <person name="Fuh T."/>
            <person name="Niatou-Singa F.S."/>
            <person name="Gouil Q."/>
            <person name="Baker L."/>
            <person name="Ritchie M.E."/>
            <person name="Jex A.R."/>
            <person name="Gazzola D."/>
            <person name="Li H."/>
            <person name="Toshio Fujiwara R."/>
            <person name="Zhan B."/>
            <person name="Aroian R.V."/>
            <person name="Pafco B."/>
            <person name="Schwarz E.M."/>
        </authorList>
    </citation>
    <scope>NUCLEOTIDE SEQUENCE [LARGE SCALE GENOMIC DNA]</scope>
    <source>
        <strain evidence="2 3">Aroian</strain>
        <tissue evidence="2">Whole animal</tissue>
    </source>
</reference>
<dbReference type="EMBL" id="JAVFWL010000004">
    <property type="protein sequence ID" value="KAK6751671.1"/>
    <property type="molecule type" value="Genomic_DNA"/>
</dbReference>
<protein>
    <submittedName>
        <fullName evidence="2">Uncharacterized protein</fullName>
    </submittedName>
</protein>
<comment type="caution">
    <text evidence="2">The sequence shown here is derived from an EMBL/GenBank/DDBJ whole genome shotgun (WGS) entry which is preliminary data.</text>
</comment>
<feature type="chain" id="PRO_5047089540" evidence="1">
    <location>
        <begin position="25"/>
        <end position="84"/>
    </location>
</feature>
<proteinExistence type="predicted"/>
<dbReference type="Proteomes" id="UP001303046">
    <property type="component" value="Unassembled WGS sequence"/>
</dbReference>
<keyword evidence="3" id="KW-1185">Reference proteome</keyword>
<accession>A0ABR1DMJ7</accession>
<gene>
    <name evidence="2" type="primary">Necator_chrIV.g16516</name>
    <name evidence="2" type="ORF">RB195_003219</name>
</gene>